<feature type="signal peptide" evidence="6">
    <location>
        <begin position="1"/>
        <end position="23"/>
    </location>
</feature>
<dbReference type="InterPro" id="IPR006664">
    <property type="entry name" value="OMP_bac"/>
</dbReference>
<dbReference type="Gene3D" id="3.30.1330.60">
    <property type="entry name" value="OmpA-like domain"/>
    <property type="match status" value="1"/>
</dbReference>
<dbReference type="SUPFAM" id="SSF49464">
    <property type="entry name" value="Carboxypeptidase regulatory domain-like"/>
    <property type="match status" value="1"/>
</dbReference>
<name>A0ABQ1LNF7_9BACT</name>
<dbReference type="InterPro" id="IPR011659">
    <property type="entry name" value="WD40"/>
</dbReference>
<dbReference type="Pfam" id="PF00691">
    <property type="entry name" value="OmpA"/>
    <property type="match status" value="1"/>
</dbReference>
<keyword evidence="6" id="KW-0732">Signal</keyword>
<dbReference type="InterPro" id="IPR008969">
    <property type="entry name" value="CarboxyPept-like_regulatory"/>
</dbReference>
<feature type="compositionally biased region" description="Basic residues" evidence="5">
    <location>
        <begin position="661"/>
        <end position="670"/>
    </location>
</feature>
<evidence type="ECO:0000313" key="9">
    <source>
        <dbReference type="Proteomes" id="UP000636010"/>
    </source>
</evidence>
<organism evidence="8 9">
    <name type="scientific">Marivirga lumbricoides</name>
    <dbReference type="NCBI Taxonomy" id="1046115"/>
    <lineage>
        <taxon>Bacteria</taxon>
        <taxon>Pseudomonadati</taxon>
        <taxon>Bacteroidota</taxon>
        <taxon>Cytophagia</taxon>
        <taxon>Cytophagales</taxon>
        <taxon>Marivirgaceae</taxon>
        <taxon>Marivirga</taxon>
    </lineage>
</organism>
<dbReference type="InterPro" id="IPR006690">
    <property type="entry name" value="OMPA-like_CS"/>
</dbReference>
<dbReference type="CDD" id="cd07185">
    <property type="entry name" value="OmpA_C-like"/>
    <property type="match status" value="1"/>
</dbReference>
<evidence type="ECO:0000256" key="6">
    <source>
        <dbReference type="SAM" id="SignalP"/>
    </source>
</evidence>
<evidence type="ECO:0000259" key="7">
    <source>
        <dbReference type="PROSITE" id="PS51123"/>
    </source>
</evidence>
<dbReference type="PRINTS" id="PR01021">
    <property type="entry name" value="OMPADOMAIN"/>
</dbReference>
<dbReference type="PANTHER" id="PTHR30329:SF21">
    <property type="entry name" value="LIPOPROTEIN YIAD-RELATED"/>
    <property type="match status" value="1"/>
</dbReference>
<proteinExistence type="predicted"/>
<evidence type="ECO:0000256" key="1">
    <source>
        <dbReference type="ARBA" id="ARBA00004442"/>
    </source>
</evidence>
<dbReference type="InterPro" id="IPR050330">
    <property type="entry name" value="Bact_OuterMem_StrucFunc"/>
</dbReference>
<protein>
    <recommendedName>
        <fullName evidence="7">OmpA-like domain-containing protein</fullName>
    </recommendedName>
</protein>
<feature type="domain" description="OmpA-like" evidence="7">
    <location>
        <begin position="557"/>
        <end position="670"/>
    </location>
</feature>
<keyword evidence="2 4" id="KW-0472">Membrane</keyword>
<keyword evidence="9" id="KW-1185">Reference proteome</keyword>
<dbReference type="InterPro" id="IPR036737">
    <property type="entry name" value="OmpA-like_sf"/>
</dbReference>
<evidence type="ECO:0000313" key="8">
    <source>
        <dbReference type="EMBL" id="GGC27027.1"/>
    </source>
</evidence>
<accession>A0ABQ1LNF7</accession>
<reference evidence="9" key="1">
    <citation type="journal article" date="2019" name="Int. J. Syst. Evol. Microbiol.">
        <title>The Global Catalogue of Microorganisms (GCM) 10K type strain sequencing project: providing services to taxonomists for standard genome sequencing and annotation.</title>
        <authorList>
            <consortium name="The Broad Institute Genomics Platform"/>
            <consortium name="The Broad Institute Genome Sequencing Center for Infectious Disease"/>
            <person name="Wu L."/>
            <person name="Ma J."/>
        </authorList>
    </citation>
    <scope>NUCLEOTIDE SEQUENCE [LARGE SCALE GENOMIC DNA]</scope>
    <source>
        <strain evidence="9">CGMCC 1.10832</strain>
    </source>
</reference>
<dbReference type="PROSITE" id="PS01068">
    <property type="entry name" value="OMPA_1"/>
    <property type="match status" value="1"/>
</dbReference>
<dbReference type="SUPFAM" id="SSF103088">
    <property type="entry name" value="OmpA-like"/>
    <property type="match status" value="1"/>
</dbReference>
<evidence type="ECO:0000256" key="4">
    <source>
        <dbReference type="PROSITE-ProRule" id="PRU00473"/>
    </source>
</evidence>
<sequence>MKKTLLPILIILLLQTLSLSLVAQDVQWANEVLEYSSQLEEKQYSIQQLLGKPNVYPWGEGSPNAWTPAKPSSKEFVKVGFANPKPIRQIAIAESYNPSTLSRIYFYDEKGTEYLIIQREPVIVNQPGRFLRLFTELTTYNVAAVKLEFRGDAVPGYYSIDAIGITDSETPIDLQLELVPNVKEELESEKLSAKVNSPYEELGPTLSPNGKQLFFGRKFHPDNLGGVDDYEDIWVSELDTLTNEWKEARNVGEPLNNSGPNWVSSITPDGNTLVLLIGNEYDSKKKRLISGVSMSSKEGDGWSEPTALKIDDFYNVSEKANFFMANSRKTMLMSITRDDSYGDRDLYVSFMKRDGSWTAPMNLGANINTASPETSPFLASDDKTLFFSSEGYLGFGKSDIYMSRRLDDTWQNWSEPLNMGPQVNDDGDDLFFTMPAEGNYAYYTKEDSLGDMNIFRLPMPLFYEIDPVITISGRVMDGETQEPLDALVTYETLDDGKEVGRVKTDPTTGEYTITLPAGREYQYIVKVDGYLPISENVDLTNQRESKSFSNDMIMVPVKSTAEISLNNVFFNFDSYQLLPKSKSELDRIVEVMSENDINVNIIGHTDNIGTEAYNKELSERRAEAVVNYLVKSGIEKNKLNYKGMGESEPAVPNTSPENRAQNRRVNFKID</sequence>
<feature type="chain" id="PRO_5047085308" description="OmpA-like domain-containing protein" evidence="6">
    <location>
        <begin position="24"/>
        <end position="670"/>
    </location>
</feature>
<dbReference type="RefSeq" id="WP_188460967.1">
    <property type="nucleotide sequence ID" value="NZ_BAABHU010000003.1"/>
</dbReference>
<gene>
    <name evidence="8" type="ORF">GCM10011506_10590</name>
</gene>
<dbReference type="Proteomes" id="UP000636010">
    <property type="component" value="Unassembled WGS sequence"/>
</dbReference>
<dbReference type="PANTHER" id="PTHR30329">
    <property type="entry name" value="STATOR ELEMENT OF FLAGELLAR MOTOR COMPLEX"/>
    <property type="match status" value="1"/>
</dbReference>
<dbReference type="EMBL" id="BMEC01000003">
    <property type="protein sequence ID" value="GGC27027.1"/>
    <property type="molecule type" value="Genomic_DNA"/>
</dbReference>
<comment type="subcellular location">
    <subcellularLocation>
        <location evidence="1">Cell outer membrane</location>
    </subcellularLocation>
</comment>
<comment type="caution">
    <text evidence="8">The sequence shown here is derived from an EMBL/GenBank/DDBJ whole genome shotgun (WGS) entry which is preliminary data.</text>
</comment>
<dbReference type="InterPro" id="IPR006665">
    <property type="entry name" value="OmpA-like"/>
</dbReference>
<dbReference type="SUPFAM" id="SSF82171">
    <property type="entry name" value="DPP6 N-terminal domain-like"/>
    <property type="match status" value="1"/>
</dbReference>
<dbReference type="PROSITE" id="PS51123">
    <property type="entry name" value="OMPA_2"/>
    <property type="match status" value="1"/>
</dbReference>
<evidence type="ECO:0000256" key="3">
    <source>
        <dbReference type="ARBA" id="ARBA00023237"/>
    </source>
</evidence>
<evidence type="ECO:0000256" key="2">
    <source>
        <dbReference type="ARBA" id="ARBA00023136"/>
    </source>
</evidence>
<dbReference type="Pfam" id="PF07676">
    <property type="entry name" value="PD40"/>
    <property type="match status" value="2"/>
</dbReference>
<evidence type="ECO:0000256" key="5">
    <source>
        <dbReference type="SAM" id="MobiDB-lite"/>
    </source>
</evidence>
<dbReference type="Gene3D" id="2.60.40.1120">
    <property type="entry name" value="Carboxypeptidase-like, regulatory domain"/>
    <property type="match status" value="1"/>
</dbReference>
<keyword evidence="3" id="KW-0998">Cell outer membrane</keyword>
<feature type="region of interest" description="Disordered" evidence="5">
    <location>
        <begin position="643"/>
        <end position="670"/>
    </location>
</feature>